<dbReference type="PROSITE" id="PS50026">
    <property type="entry name" value="EGF_3"/>
    <property type="match status" value="1"/>
</dbReference>
<feature type="transmembrane region" description="Helical" evidence="8">
    <location>
        <begin position="473"/>
        <end position="491"/>
    </location>
</feature>
<comment type="similarity">
    <text evidence="2">Belongs to the TMEM8 family.</text>
</comment>
<evidence type="ECO:0000256" key="3">
    <source>
        <dbReference type="ARBA" id="ARBA00022475"/>
    </source>
</evidence>
<evidence type="ECO:0000259" key="9">
    <source>
        <dbReference type="PROSITE" id="PS50026"/>
    </source>
</evidence>
<keyword evidence="3" id="KW-1003">Cell membrane</keyword>
<protein>
    <recommendedName>
        <fullName evidence="9">EGF-like domain-containing protein</fullName>
    </recommendedName>
</protein>
<dbReference type="GeneID" id="24131544"/>
<comment type="subcellular location">
    <subcellularLocation>
        <location evidence="1">Cell membrane</location>
        <topology evidence="1">Multi-pass membrane protein</topology>
    </subcellularLocation>
</comment>
<dbReference type="RefSeq" id="XP_012203861.1">
    <property type="nucleotide sequence ID" value="XM_012348471.1"/>
</dbReference>
<sequence>MLSLVPPGVVQVDAAVSLSLLGDRTPPVLLLKKNGIPSEVDYDVRWNTSANDTYISNSIPDSKYARHYDECRTGTYFATMWGGNIIESINTFGVGPSVNMWYFLDFTFLTCDDADVTGADCAVHVVPTSKRHQAATPSLKHGSVPGDCIDVGDPTRVFSFELPSAAAGLSVFLFLDKTRGSVNWALYHGRANPLDASAVAVVANSSTNSTQLRVDRPLRGTWSIVVSVTDANGFCYNDDGVPFSLAWMTTPCATGDALCVADYMPMGTNRDSANGVGDSVLAASFASPEPAVANASTPIGFVVDVPAMYAGAALTLQLASKNLSLASTIYIRANGLPSPTLYDYRFSIGAATAMDDPTLHPYNPQAPPPLAFPLLKAMDDDAAIFQQLPPIVFPTVDATWYIAIVPPHSSISSYAVALNVASLACPPEYACSNRGTCLVETAYQGLSYGRCACHYGYGGRQCEVSVYSTSERLGRSWLLLGSNAAIVPAGVFSWRRKLYVEAVLFFGLGVISAVYHACDLEIFCLFPYPFLQAMDFAFTFNAILLGFIHLSGAFKHVKAAMQVFVLVSLVFMTTHNATSMGNWLVIGVVCACQFIGSWTYYLTLAAQRLTCSLPSALKRFLWHSDNFEYRYLLLGLALFGGALGCFFTEVGTSYWLIHSIWHLTAMSSACTFMALRKTIGTAASAPTVSMCFRTTTRCSFA</sequence>
<evidence type="ECO:0000256" key="6">
    <source>
        <dbReference type="ARBA" id="ARBA00023136"/>
    </source>
</evidence>
<dbReference type="VEuPathDB" id="FungiDB:SPRG_09377"/>
<evidence type="ECO:0000256" key="8">
    <source>
        <dbReference type="SAM" id="Phobius"/>
    </source>
</evidence>
<keyword evidence="7" id="KW-1015">Disulfide bond</keyword>
<dbReference type="PROSITE" id="PS01186">
    <property type="entry name" value="EGF_2"/>
    <property type="match status" value="1"/>
</dbReference>
<keyword evidence="5 8" id="KW-1133">Transmembrane helix</keyword>
<feature type="transmembrane region" description="Helical" evidence="8">
    <location>
        <begin position="498"/>
        <end position="517"/>
    </location>
</feature>
<dbReference type="Pfam" id="PF12036">
    <property type="entry name" value="DUF3522"/>
    <property type="match status" value="1"/>
</dbReference>
<evidence type="ECO:0000313" key="10">
    <source>
        <dbReference type="EMBL" id="KDO25435.1"/>
    </source>
</evidence>
<dbReference type="PROSITE" id="PS00022">
    <property type="entry name" value="EGF_1"/>
    <property type="match status" value="1"/>
</dbReference>
<dbReference type="OrthoDB" id="69646at2759"/>
<keyword evidence="7" id="KW-0245">EGF-like domain</keyword>
<feature type="domain" description="EGF-like" evidence="9">
    <location>
        <begin position="421"/>
        <end position="463"/>
    </location>
</feature>
<reference evidence="10 11" key="1">
    <citation type="journal article" date="2013" name="PLoS Genet.">
        <title>Distinctive expansion of potential virulence genes in the genome of the oomycete fish pathogen Saprolegnia parasitica.</title>
        <authorList>
            <person name="Jiang R.H."/>
            <person name="de Bruijn I."/>
            <person name="Haas B.J."/>
            <person name="Belmonte R."/>
            <person name="Lobach L."/>
            <person name="Christie J."/>
            <person name="van den Ackerveken G."/>
            <person name="Bottin A."/>
            <person name="Bulone V."/>
            <person name="Diaz-Moreno S.M."/>
            <person name="Dumas B."/>
            <person name="Fan L."/>
            <person name="Gaulin E."/>
            <person name="Govers F."/>
            <person name="Grenville-Briggs L.J."/>
            <person name="Horner N.R."/>
            <person name="Levin J.Z."/>
            <person name="Mammella M."/>
            <person name="Meijer H.J."/>
            <person name="Morris P."/>
            <person name="Nusbaum C."/>
            <person name="Oome S."/>
            <person name="Phillips A.J."/>
            <person name="van Rooyen D."/>
            <person name="Rzeszutek E."/>
            <person name="Saraiva M."/>
            <person name="Secombes C.J."/>
            <person name="Seidl M.F."/>
            <person name="Snel B."/>
            <person name="Stassen J.H."/>
            <person name="Sykes S."/>
            <person name="Tripathy S."/>
            <person name="van den Berg H."/>
            <person name="Vega-Arreguin J.C."/>
            <person name="Wawra S."/>
            <person name="Young S.K."/>
            <person name="Zeng Q."/>
            <person name="Dieguez-Uribeondo J."/>
            <person name="Russ C."/>
            <person name="Tyler B.M."/>
            <person name="van West P."/>
        </authorList>
    </citation>
    <scope>NUCLEOTIDE SEQUENCE [LARGE SCALE GENOMIC DNA]</scope>
    <source>
        <strain evidence="10 11">CBS 223.65</strain>
    </source>
</reference>
<feature type="transmembrane region" description="Helical" evidence="8">
    <location>
        <begin position="627"/>
        <end position="649"/>
    </location>
</feature>
<dbReference type="EMBL" id="KK583232">
    <property type="protein sequence ID" value="KDO25435.1"/>
    <property type="molecule type" value="Genomic_DNA"/>
</dbReference>
<feature type="transmembrane region" description="Helical" evidence="8">
    <location>
        <begin position="583"/>
        <end position="606"/>
    </location>
</feature>
<dbReference type="KEGG" id="spar:SPRG_09377"/>
<name>A0A067C8D8_SAPPC</name>
<dbReference type="PANTHER" id="PTHR14319">
    <property type="entry name" value="FIVE-SPAN TRANSMEMBRANE PROTEIN M83"/>
    <property type="match status" value="1"/>
</dbReference>
<dbReference type="InterPro" id="IPR000742">
    <property type="entry name" value="EGF"/>
</dbReference>
<dbReference type="GO" id="GO:0005886">
    <property type="term" value="C:plasma membrane"/>
    <property type="evidence" value="ECO:0007669"/>
    <property type="project" value="UniProtKB-SubCell"/>
</dbReference>
<evidence type="ECO:0000256" key="1">
    <source>
        <dbReference type="ARBA" id="ARBA00004651"/>
    </source>
</evidence>
<feature type="transmembrane region" description="Helical" evidence="8">
    <location>
        <begin position="529"/>
        <end position="547"/>
    </location>
</feature>
<feature type="disulfide bond" evidence="7">
    <location>
        <begin position="453"/>
        <end position="462"/>
    </location>
</feature>
<keyword evidence="4 8" id="KW-0812">Transmembrane</keyword>
<dbReference type="InterPro" id="IPR021910">
    <property type="entry name" value="NGX6/PGAP6/MYMK"/>
</dbReference>
<dbReference type="Proteomes" id="UP000030745">
    <property type="component" value="Unassembled WGS sequence"/>
</dbReference>
<evidence type="ECO:0000256" key="5">
    <source>
        <dbReference type="ARBA" id="ARBA00022989"/>
    </source>
</evidence>
<evidence type="ECO:0000256" key="7">
    <source>
        <dbReference type="PROSITE-ProRule" id="PRU00076"/>
    </source>
</evidence>
<accession>A0A067C8D8</accession>
<dbReference type="PANTHER" id="PTHR14319:SF3">
    <property type="entry name" value="TRANSMEMBRANE PROTEIN-LIKE PROTEIN"/>
    <property type="match status" value="1"/>
</dbReference>
<evidence type="ECO:0000313" key="11">
    <source>
        <dbReference type="Proteomes" id="UP000030745"/>
    </source>
</evidence>
<evidence type="ECO:0000256" key="4">
    <source>
        <dbReference type="ARBA" id="ARBA00022692"/>
    </source>
</evidence>
<comment type="caution">
    <text evidence="7">Lacks conserved residue(s) required for the propagation of feature annotation.</text>
</comment>
<dbReference type="SUPFAM" id="SSF57196">
    <property type="entry name" value="EGF/Laminin"/>
    <property type="match status" value="1"/>
</dbReference>
<keyword evidence="11" id="KW-1185">Reference proteome</keyword>
<evidence type="ECO:0000256" key="2">
    <source>
        <dbReference type="ARBA" id="ARBA00005542"/>
    </source>
</evidence>
<keyword evidence="6 8" id="KW-0472">Membrane</keyword>
<organism evidence="10 11">
    <name type="scientific">Saprolegnia parasitica (strain CBS 223.65)</name>
    <dbReference type="NCBI Taxonomy" id="695850"/>
    <lineage>
        <taxon>Eukaryota</taxon>
        <taxon>Sar</taxon>
        <taxon>Stramenopiles</taxon>
        <taxon>Oomycota</taxon>
        <taxon>Saprolegniomycetes</taxon>
        <taxon>Saprolegniales</taxon>
        <taxon>Saprolegniaceae</taxon>
        <taxon>Saprolegnia</taxon>
    </lineage>
</organism>
<gene>
    <name evidence="10" type="ORF">SPRG_09377</name>
</gene>
<dbReference type="OMA" id="GRCACHY"/>
<dbReference type="AlphaFoldDB" id="A0A067C8D8"/>
<proteinExistence type="inferred from homology"/>